<reference evidence="4 5" key="1">
    <citation type="journal article" date="2021" name="Arch. Microbiol.">
        <title>Thalassobius aquimarinus sp. nov., isolated from the Sea of Japan seashore.</title>
        <authorList>
            <person name="Kurilenko V.V."/>
            <person name="Romanenko L.A."/>
            <person name="Chernysheva N.Y."/>
            <person name="Velansky P.V."/>
            <person name="Tekutyeva L.A."/>
            <person name="Isaeva M.P."/>
            <person name="Mikhailov V.V."/>
        </authorList>
    </citation>
    <scope>NUCLEOTIDE SEQUENCE [LARGE SCALE GENOMIC DNA]</scope>
    <source>
        <strain evidence="4 5">KMM 8518</strain>
    </source>
</reference>
<evidence type="ECO:0000313" key="5">
    <source>
        <dbReference type="Proteomes" id="UP001195941"/>
    </source>
</evidence>
<dbReference type="Proteomes" id="UP001195941">
    <property type="component" value="Unassembled WGS sequence"/>
</dbReference>
<protein>
    <submittedName>
        <fullName evidence="4">N-acetyltransferase</fullName>
    </submittedName>
</protein>
<dbReference type="RefSeq" id="WP_212702036.1">
    <property type="nucleotide sequence ID" value="NZ_JADMKU010000015.1"/>
</dbReference>
<dbReference type="PANTHER" id="PTHR43072:SF23">
    <property type="entry name" value="UPF0039 PROTEIN C11D3.02C"/>
    <property type="match status" value="1"/>
</dbReference>
<dbReference type="Pfam" id="PF00583">
    <property type="entry name" value="Acetyltransf_1"/>
    <property type="match status" value="1"/>
</dbReference>
<gene>
    <name evidence="4" type="ORF">IT775_15185</name>
</gene>
<name>A0ABS5HUJ7_9RHOB</name>
<sequence length="162" mass="17693">MNIRQAEPRDAAAVADIWNHIIRDTAATFSTLEKTEADLIADFAAKRAEGKAFLVAEEAGEVTGFATYFQFRGGPGYRHTMEHTIHIAPRARGCGLGRDLMAAIEDHARAAGVHSLFAGVSGDNPSGVGFHAALGYREIARLPEVGRKFDRWMDLVLMQKIL</sequence>
<organism evidence="4 5">
    <name type="scientific">Thalassovita aquimarina</name>
    <dbReference type="NCBI Taxonomy" id="2785917"/>
    <lineage>
        <taxon>Bacteria</taxon>
        <taxon>Pseudomonadati</taxon>
        <taxon>Pseudomonadota</taxon>
        <taxon>Alphaproteobacteria</taxon>
        <taxon>Rhodobacterales</taxon>
        <taxon>Roseobacteraceae</taxon>
        <taxon>Thalassovita</taxon>
    </lineage>
</organism>
<dbReference type="PROSITE" id="PS51186">
    <property type="entry name" value="GNAT"/>
    <property type="match status" value="1"/>
</dbReference>
<dbReference type="EMBL" id="JADMKU010000015">
    <property type="protein sequence ID" value="MBR9652462.1"/>
    <property type="molecule type" value="Genomic_DNA"/>
</dbReference>
<dbReference type="InterPro" id="IPR016181">
    <property type="entry name" value="Acyl_CoA_acyltransferase"/>
</dbReference>
<evidence type="ECO:0000256" key="2">
    <source>
        <dbReference type="ARBA" id="ARBA00023315"/>
    </source>
</evidence>
<evidence type="ECO:0000313" key="4">
    <source>
        <dbReference type="EMBL" id="MBR9652462.1"/>
    </source>
</evidence>
<keyword evidence="5" id="KW-1185">Reference proteome</keyword>
<evidence type="ECO:0000259" key="3">
    <source>
        <dbReference type="PROSITE" id="PS51186"/>
    </source>
</evidence>
<keyword evidence="1" id="KW-0808">Transferase</keyword>
<keyword evidence="2" id="KW-0012">Acyltransferase</keyword>
<dbReference type="CDD" id="cd04301">
    <property type="entry name" value="NAT_SF"/>
    <property type="match status" value="1"/>
</dbReference>
<comment type="caution">
    <text evidence="4">The sequence shown here is derived from an EMBL/GenBank/DDBJ whole genome shotgun (WGS) entry which is preliminary data.</text>
</comment>
<proteinExistence type="predicted"/>
<accession>A0ABS5HUJ7</accession>
<dbReference type="InterPro" id="IPR000182">
    <property type="entry name" value="GNAT_dom"/>
</dbReference>
<feature type="domain" description="N-acetyltransferase" evidence="3">
    <location>
        <begin position="1"/>
        <end position="162"/>
    </location>
</feature>
<dbReference type="SUPFAM" id="SSF55729">
    <property type="entry name" value="Acyl-CoA N-acyltransferases (Nat)"/>
    <property type="match status" value="1"/>
</dbReference>
<dbReference type="PANTHER" id="PTHR43072">
    <property type="entry name" value="N-ACETYLTRANSFERASE"/>
    <property type="match status" value="1"/>
</dbReference>
<dbReference type="Gene3D" id="3.40.630.30">
    <property type="match status" value="1"/>
</dbReference>
<evidence type="ECO:0000256" key="1">
    <source>
        <dbReference type="ARBA" id="ARBA00022679"/>
    </source>
</evidence>